<accession>A0A7M2YV88</accession>
<protein>
    <recommendedName>
        <fullName evidence="2">UPF0102 protein Gocc_2348</fullName>
    </recommendedName>
</protein>
<dbReference type="SUPFAM" id="SSF52980">
    <property type="entry name" value="Restriction endonuclease-like"/>
    <property type="match status" value="1"/>
</dbReference>
<dbReference type="OrthoDB" id="9794876at2"/>
<evidence type="ECO:0000256" key="1">
    <source>
        <dbReference type="ARBA" id="ARBA00006738"/>
    </source>
</evidence>
<evidence type="ECO:0000256" key="2">
    <source>
        <dbReference type="HAMAP-Rule" id="MF_00048"/>
    </source>
</evidence>
<evidence type="ECO:0000313" key="4">
    <source>
        <dbReference type="Proteomes" id="UP000254134"/>
    </source>
</evidence>
<dbReference type="Gene3D" id="3.40.1350.10">
    <property type="match status" value="1"/>
</dbReference>
<reference evidence="4" key="2">
    <citation type="journal article" date="2019" name="MicrobiologyOpen">
        <title>High-quality draft genome sequence of Gaiella occulta isolated from a 150 meter deep mineral water borehole and comparison with the genome sequences of other deep-branching lineages of the phylum Actinobacteria.</title>
        <authorList>
            <person name="Severino R."/>
            <person name="Froufe H.J.C."/>
            <person name="Barroso C."/>
            <person name="Albuquerque L."/>
            <person name="Lobo-da-Cunha A."/>
            <person name="da Costa M.S."/>
            <person name="Egas C."/>
        </authorList>
    </citation>
    <scope>NUCLEOTIDE SEQUENCE [LARGE SCALE GENOMIC DNA]</scope>
    <source>
        <strain evidence="4">F2-233</strain>
    </source>
</reference>
<dbReference type="Proteomes" id="UP000254134">
    <property type="component" value="Unassembled WGS sequence"/>
</dbReference>
<gene>
    <name evidence="3" type="ORF">Gocc_2348</name>
</gene>
<keyword evidence="3" id="KW-0378">Hydrolase</keyword>
<dbReference type="InterPro" id="IPR011856">
    <property type="entry name" value="tRNA_endonuc-like_dom_sf"/>
</dbReference>
<comment type="caution">
    <text evidence="3">The sequence shown here is derived from an EMBL/GenBank/DDBJ whole genome shotgun (WGS) entry which is preliminary data.</text>
</comment>
<sequence>MNAGERRALWHYRLRGYRVLGVNVRAGRNELDLIVRRGREIAFVEVKQRRGSGFGGAVAAVSAEKQRRVRDAAQAWLVRNPQPADVRVRFDVVALDGRRLRRIACSLAAGGRRRSPPLGPP</sequence>
<reference evidence="3 4" key="1">
    <citation type="submission" date="2018-07" db="EMBL/GenBank/DDBJ databases">
        <title>High-quality-draft genome sequence of Gaiella occulta.</title>
        <authorList>
            <person name="Severino R."/>
            <person name="Froufe H.J.C."/>
            <person name="Rainey F.A."/>
            <person name="Barroso C."/>
            <person name="Albuquerque L."/>
            <person name="Lobo-Da-Cunha A."/>
            <person name="Da Costa M.S."/>
            <person name="Egas C."/>
        </authorList>
    </citation>
    <scope>NUCLEOTIDE SEQUENCE [LARGE SCALE GENOMIC DNA]</scope>
    <source>
        <strain evidence="3 4">F2-233</strain>
    </source>
</reference>
<keyword evidence="3" id="KW-0540">Nuclease</keyword>
<dbReference type="HAMAP" id="MF_00048">
    <property type="entry name" value="UPF0102"/>
    <property type="match status" value="1"/>
</dbReference>
<dbReference type="EMBL" id="QQZY01000006">
    <property type="protein sequence ID" value="RDI73784.1"/>
    <property type="molecule type" value="Genomic_DNA"/>
</dbReference>
<keyword evidence="4" id="KW-1185">Reference proteome</keyword>
<dbReference type="PANTHER" id="PTHR34039">
    <property type="entry name" value="UPF0102 PROTEIN YRAN"/>
    <property type="match status" value="1"/>
</dbReference>
<proteinExistence type="inferred from homology"/>
<evidence type="ECO:0000313" key="3">
    <source>
        <dbReference type="EMBL" id="RDI73784.1"/>
    </source>
</evidence>
<organism evidence="3 4">
    <name type="scientific">Gaiella occulta</name>
    <dbReference type="NCBI Taxonomy" id="1002870"/>
    <lineage>
        <taxon>Bacteria</taxon>
        <taxon>Bacillati</taxon>
        <taxon>Actinomycetota</taxon>
        <taxon>Thermoleophilia</taxon>
        <taxon>Gaiellales</taxon>
        <taxon>Gaiellaceae</taxon>
        <taxon>Gaiella</taxon>
    </lineage>
</organism>
<comment type="similarity">
    <text evidence="1 2">Belongs to the UPF0102 family.</text>
</comment>
<dbReference type="RefSeq" id="WP_114796766.1">
    <property type="nucleotide sequence ID" value="NZ_QQZY01000006.1"/>
</dbReference>
<keyword evidence="3" id="KW-0255">Endonuclease</keyword>
<dbReference type="NCBIfam" id="TIGR00252">
    <property type="entry name" value="YraN family protein"/>
    <property type="match status" value="1"/>
</dbReference>
<dbReference type="GO" id="GO:0004519">
    <property type="term" value="F:endonuclease activity"/>
    <property type="evidence" value="ECO:0007669"/>
    <property type="project" value="UniProtKB-KW"/>
</dbReference>
<dbReference type="Pfam" id="PF02021">
    <property type="entry name" value="UPF0102"/>
    <property type="match status" value="1"/>
</dbReference>
<dbReference type="InterPro" id="IPR003509">
    <property type="entry name" value="UPF0102_YraN-like"/>
</dbReference>
<dbReference type="InterPro" id="IPR011335">
    <property type="entry name" value="Restrct_endonuc-II-like"/>
</dbReference>
<dbReference type="AlphaFoldDB" id="A0A7M2YV88"/>
<dbReference type="GO" id="GO:0003676">
    <property type="term" value="F:nucleic acid binding"/>
    <property type="evidence" value="ECO:0007669"/>
    <property type="project" value="InterPro"/>
</dbReference>
<dbReference type="PANTHER" id="PTHR34039:SF1">
    <property type="entry name" value="UPF0102 PROTEIN YRAN"/>
    <property type="match status" value="1"/>
</dbReference>
<dbReference type="NCBIfam" id="NF009150">
    <property type="entry name" value="PRK12497.1-3"/>
    <property type="match status" value="1"/>
</dbReference>
<name>A0A7M2YV88_9ACTN</name>